<dbReference type="PROSITE" id="PS00061">
    <property type="entry name" value="ADH_SHORT"/>
    <property type="match status" value="1"/>
</dbReference>
<dbReference type="PANTHER" id="PTHR43477">
    <property type="entry name" value="DIHYDROANTICAPSIN 7-DEHYDROGENASE"/>
    <property type="match status" value="1"/>
</dbReference>
<dbReference type="STRING" id="1385369.N825_29050"/>
<evidence type="ECO:0000313" key="3">
    <source>
        <dbReference type="EMBL" id="EWY36247.1"/>
    </source>
</evidence>
<dbReference type="FunFam" id="3.40.50.720:FF:000084">
    <property type="entry name" value="Short-chain dehydrogenase reductase"/>
    <property type="match status" value="1"/>
</dbReference>
<dbReference type="Proteomes" id="UP000019486">
    <property type="component" value="Unassembled WGS sequence"/>
</dbReference>
<dbReference type="Gene3D" id="3.40.50.720">
    <property type="entry name" value="NAD(P)-binding Rossmann-like Domain"/>
    <property type="match status" value="1"/>
</dbReference>
<dbReference type="CDD" id="cd05233">
    <property type="entry name" value="SDR_c"/>
    <property type="match status" value="1"/>
</dbReference>
<dbReference type="SUPFAM" id="SSF51735">
    <property type="entry name" value="NAD(P)-binding Rossmann-fold domains"/>
    <property type="match status" value="1"/>
</dbReference>
<dbReference type="InterPro" id="IPR002347">
    <property type="entry name" value="SDR_fam"/>
</dbReference>
<proteinExistence type="inferred from homology"/>
<dbReference type="InterPro" id="IPR036291">
    <property type="entry name" value="NAD(P)-bd_dom_sf"/>
</dbReference>
<dbReference type="AlphaFoldDB" id="W9GUY6"/>
<evidence type="ECO:0000256" key="1">
    <source>
        <dbReference type="ARBA" id="ARBA00006484"/>
    </source>
</evidence>
<reference evidence="3 4" key="1">
    <citation type="submission" date="2013-08" db="EMBL/GenBank/DDBJ databases">
        <title>The genome sequence of Skermanella stibiiresistens.</title>
        <authorList>
            <person name="Zhu W."/>
            <person name="Wang G."/>
        </authorList>
    </citation>
    <scope>NUCLEOTIDE SEQUENCE [LARGE SCALE GENOMIC DNA]</scope>
    <source>
        <strain evidence="3 4">SB22</strain>
    </source>
</reference>
<dbReference type="GO" id="GO:0016491">
    <property type="term" value="F:oxidoreductase activity"/>
    <property type="evidence" value="ECO:0007669"/>
    <property type="project" value="UniProtKB-KW"/>
</dbReference>
<accession>W9GUY6</accession>
<dbReference type="EMBL" id="AVFL01000048">
    <property type="protein sequence ID" value="EWY36247.1"/>
    <property type="molecule type" value="Genomic_DNA"/>
</dbReference>
<protein>
    <recommendedName>
        <fullName evidence="5">Short-chain dehydrogenase</fullName>
    </recommendedName>
</protein>
<organism evidence="3 4">
    <name type="scientific">Skermanella stibiiresistens SB22</name>
    <dbReference type="NCBI Taxonomy" id="1385369"/>
    <lineage>
        <taxon>Bacteria</taxon>
        <taxon>Pseudomonadati</taxon>
        <taxon>Pseudomonadota</taxon>
        <taxon>Alphaproteobacteria</taxon>
        <taxon>Rhodospirillales</taxon>
        <taxon>Azospirillaceae</taxon>
        <taxon>Skermanella</taxon>
    </lineage>
</organism>
<sequence>MLDGKTAIVTGGAQGLGLAIARTYARHGARVGLFDIDEAAVERAAASLRQQGWRADAYGVDVTDRAAYRRAATDFVGRGGLSLLVSSAIWTRYGPLRDLTPDLLRCQLAVGVDAVIWGAQIAQDLISAEEGGALVLFGSAVGQLGYRGTTAYSAAKGAIGALTRQLAMELGNAKIRVNAISPGPIPTEGAMAIVGEEGYRRRIERTPLGHLGAPDHIAEAALFLASDASRFVTGQMLSVDGGFSIAGL</sequence>
<comment type="similarity">
    <text evidence="1">Belongs to the short-chain dehydrogenases/reductases (SDR) family.</text>
</comment>
<comment type="caution">
    <text evidence="3">The sequence shown here is derived from an EMBL/GenBank/DDBJ whole genome shotgun (WGS) entry which is preliminary data.</text>
</comment>
<evidence type="ECO:0000256" key="2">
    <source>
        <dbReference type="ARBA" id="ARBA00023002"/>
    </source>
</evidence>
<dbReference type="PRINTS" id="PR00081">
    <property type="entry name" value="GDHRDH"/>
</dbReference>
<evidence type="ECO:0008006" key="5">
    <source>
        <dbReference type="Google" id="ProtNLM"/>
    </source>
</evidence>
<keyword evidence="4" id="KW-1185">Reference proteome</keyword>
<name>W9GUY6_9PROT</name>
<keyword evidence="2" id="KW-0560">Oxidoreductase</keyword>
<evidence type="ECO:0000313" key="4">
    <source>
        <dbReference type="Proteomes" id="UP000019486"/>
    </source>
</evidence>
<dbReference type="InterPro" id="IPR051122">
    <property type="entry name" value="SDR_DHRS6-like"/>
</dbReference>
<dbReference type="PANTHER" id="PTHR43477:SF1">
    <property type="entry name" value="DIHYDROANTICAPSIN 7-DEHYDROGENASE"/>
    <property type="match status" value="1"/>
</dbReference>
<gene>
    <name evidence="3" type="ORF">N825_29050</name>
</gene>
<dbReference type="RefSeq" id="WP_198039018.1">
    <property type="nucleotide sequence ID" value="NZ_AVFL01000048.1"/>
</dbReference>
<dbReference type="Pfam" id="PF13561">
    <property type="entry name" value="adh_short_C2"/>
    <property type="match status" value="1"/>
</dbReference>
<dbReference type="InterPro" id="IPR020904">
    <property type="entry name" value="Sc_DH/Rdtase_CS"/>
</dbReference>